<dbReference type="EMBL" id="JAWJWE010000003">
    <property type="protein sequence ID" value="KAK6639946.1"/>
    <property type="molecule type" value="Genomic_DNA"/>
</dbReference>
<organism evidence="3 4">
    <name type="scientific">Polyplax serrata</name>
    <name type="common">Common mouse louse</name>
    <dbReference type="NCBI Taxonomy" id="468196"/>
    <lineage>
        <taxon>Eukaryota</taxon>
        <taxon>Metazoa</taxon>
        <taxon>Ecdysozoa</taxon>
        <taxon>Arthropoda</taxon>
        <taxon>Hexapoda</taxon>
        <taxon>Insecta</taxon>
        <taxon>Pterygota</taxon>
        <taxon>Neoptera</taxon>
        <taxon>Paraneoptera</taxon>
        <taxon>Psocodea</taxon>
        <taxon>Troctomorpha</taxon>
        <taxon>Phthiraptera</taxon>
        <taxon>Anoplura</taxon>
        <taxon>Polyplacidae</taxon>
        <taxon>Polyplax</taxon>
    </lineage>
</organism>
<feature type="region of interest" description="Disordered" evidence="2">
    <location>
        <begin position="1"/>
        <end position="81"/>
    </location>
</feature>
<feature type="compositionally biased region" description="Basic and acidic residues" evidence="2">
    <location>
        <begin position="9"/>
        <end position="23"/>
    </location>
</feature>
<dbReference type="InterPro" id="IPR007062">
    <property type="entry name" value="PPI-2"/>
</dbReference>
<protein>
    <recommendedName>
        <fullName evidence="5">Protein phosphatase inhibitor 2</fullName>
    </recommendedName>
</protein>
<evidence type="ECO:0000313" key="4">
    <source>
        <dbReference type="Proteomes" id="UP001372834"/>
    </source>
</evidence>
<feature type="compositionally biased region" description="Polar residues" evidence="2">
    <location>
        <begin position="130"/>
        <end position="142"/>
    </location>
</feature>
<evidence type="ECO:0008006" key="5">
    <source>
        <dbReference type="Google" id="ProtNLM"/>
    </source>
</evidence>
<dbReference type="Pfam" id="PF04979">
    <property type="entry name" value="IPP-2"/>
    <property type="match status" value="1"/>
</dbReference>
<reference evidence="3 4" key="1">
    <citation type="submission" date="2023-10" db="EMBL/GenBank/DDBJ databases">
        <title>Genomes of two closely related lineages of the louse Polyplax serrata with different host specificities.</title>
        <authorList>
            <person name="Martinu J."/>
            <person name="Tarabai H."/>
            <person name="Stefka J."/>
            <person name="Hypsa V."/>
        </authorList>
    </citation>
    <scope>NUCLEOTIDE SEQUENCE [LARGE SCALE GENOMIC DNA]</scope>
    <source>
        <strain evidence="3">HR10_N</strain>
    </source>
</reference>
<feature type="compositionally biased region" description="Basic and acidic residues" evidence="2">
    <location>
        <begin position="53"/>
        <end position="69"/>
    </location>
</feature>
<evidence type="ECO:0000313" key="3">
    <source>
        <dbReference type="EMBL" id="KAK6639946.1"/>
    </source>
</evidence>
<feature type="compositionally biased region" description="Acidic residues" evidence="2">
    <location>
        <begin position="117"/>
        <end position="126"/>
    </location>
</feature>
<proteinExistence type="inferred from homology"/>
<name>A0AAN8SAB8_POLSC</name>
<feature type="region of interest" description="Disordered" evidence="2">
    <location>
        <begin position="116"/>
        <end position="178"/>
    </location>
</feature>
<dbReference type="GO" id="GO:0009966">
    <property type="term" value="P:regulation of signal transduction"/>
    <property type="evidence" value="ECO:0007669"/>
    <property type="project" value="InterPro"/>
</dbReference>
<dbReference type="PANTHER" id="PTHR12398">
    <property type="entry name" value="PROTEIN PHOSPHATASE INHIBITOR"/>
    <property type="match status" value="1"/>
</dbReference>
<dbReference type="Proteomes" id="UP001372834">
    <property type="component" value="Unassembled WGS sequence"/>
</dbReference>
<feature type="compositionally biased region" description="Acidic residues" evidence="2">
    <location>
        <begin position="70"/>
        <end position="81"/>
    </location>
</feature>
<dbReference type="Gene3D" id="6.10.250.1050">
    <property type="match status" value="2"/>
</dbReference>
<comment type="caution">
    <text evidence="3">The sequence shown here is derived from an EMBL/GenBank/DDBJ whole genome shotgun (WGS) entry which is preliminary data.</text>
</comment>
<dbReference type="GO" id="GO:0004864">
    <property type="term" value="F:protein phosphatase inhibitor activity"/>
    <property type="evidence" value="ECO:0007669"/>
    <property type="project" value="InterPro"/>
</dbReference>
<evidence type="ECO:0000256" key="2">
    <source>
        <dbReference type="SAM" id="MobiDB-lite"/>
    </source>
</evidence>
<sequence length="178" mass="20509">MNIIATLHPPDKDYGHMKIEEPKTPYNWDLDDEDDVDGERSQQPQHTLDPEELANKLKGKLDRSRKDAFEETSDDSDADLTAEELARRKVFKSKRKMHYNEFKVVEFARKLIKADEEALDNEESDDTDNRPSSSHSKPQSQNEDQEENFGAGSTVGRMQQLRECEEPSSLPRELETAE</sequence>
<comment type="similarity">
    <text evidence="1">Belongs to the protein phosphatase inhibitor 2 family.</text>
</comment>
<gene>
    <name evidence="3" type="ORF">RUM43_008223</name>
</gene>
<accession>A0AAN8SAB8</accession>
<evidence type="ECO:0000256" key="1">
    <source>
        <dbReference type="ARBA" id="ARBA00005472"/>
    </source>
</evidence>
<dbReference type="AlphaFoldDB" id="A0AAN8SAB8"/>
<dbReference type="PANTHER" id="PTHR12398:SF20">
    <property type="entry name" value="PROTEIN PHOSPHATASE 1 REGULATORY INHIBITOR SUBUNIT 2"/>
    <property type="match status" value="1"/>
</dbReference>